<accession>A0ABQ5Q0I1</accession>
<evidence type="ECO:0000256" key="5">
    <source>
        <dbReference type="ARBA" id="ARBA00022801"/>
    </source>
</evidence>
<dbReference type="RefSeq" id="WP_285609882.1">
    <property type="nucleotide sequence ID" value="NZ_BSDC01000003.1"/>
</dbReference>
<protein>
    <recommendedName>
        <fullName evidence="3 7">Nuclease SbcCD subunit D</fullName>
    </recommendedName>
</protein>
<keyword evidence="7" id="KW-0255">Endonuclease</keyword>
<comment type="caution">
    <text evidence="10">The sequence shown here is derived from an EMBL/GenBank/DDBJ whole genome shotgun (WGS) entry which is preliminary data.</text>
</comment>
<dbReference type="Gene3D" id="3.60.21.10">
    <property type="match status" value="1"/>
</dbReference>
<keyword evidence="7" id="KW-0235">DNA replication</keyword>
<keyword evidence="11" id="KW-1185">Reference proteome</keyword>
<dbReference type="CDD" id="cd00840">
    <property type="entry name" value="MPP_Mre11_N"/>
    <property type="match status" value="1"/>
</dbReference>
<feature type="domain" description="Calcineurin-like phosphoesterase" evidence="8">
    <location>
        <begin position="14"/>
        <end position="225"/>
    </location>
</feature>
<comment type="subunit">
    <text evidence="2 7">Heterodimer of SbcC and SbcD.</text>
</comment>
<evidence type="ECO:0000256" key="3">
    <source>
        <dbReference type="ARBA" id="ARBA00013365"/>
    </source>
</evidence>
<keyword evidence="4 7" id="KW-0540">Nuclease</keyword>
<keyword evidence="7" id="KW-0233">DNA recombination</keyword>
<evidence type="ECO:0000259" key="8">
    <source>
        <dbReference type="Pfam" id="PF00149"/>
    </source>
</evidence>
<dbReference type="SUPFAM" id="SSF56300">
    <property type="entry name" value="Metallo-dependent phosphatases"/>
    <property type="match status" value="1"/>
</dbReference>
<dbReference type="InterPro" id="IPR041796">
    <property type="entry name" value="Mre11_N"/>
</dbReference>
<dbReference type="Pfam" id="PF12320">
    <property type="entry name" value="SbcD_C"/>
    <property type="match status" value="1"/>
</dbReference>
<evidence type="ECO:0000256" key="6">
    <source>
        <dbReference type="ARBA" id="ARBA00022839"/>
    </source>
</evidence>
<gene>
    <name evidence="7 10" type="primary">sbcD</name>
    <name evidence="10" type="ORF">GETHED_25180</name>
</gene>
<evidence type="ECO:0000313" key="10">
    <source>
        <dbReference type="EMBL" id="GLH68154.1"/>
    </source>
</evidence>
<dbReference type="NCBIfam" id="TIGR00619">
    <property type="entry name" value="sbcd"/>
    <property type="match status" value="1"/>
</dbReference>
<dbReference type="PANTHER" id="PTHR30337:SF0">
    <property type="entry name" value="NUCLEASE SBCCD SUBUNIT D"/>
    <property type="match status" value="1"/>
</dbReference>
<dbReference type="InterPro" id="IPR004593">
    <property type="entry name" value="SbcD"/>
</dbReference>
<dbReference type="InterPro" id="IPR004843">
    <property type="entry name" value="Calcineurin-like_PHP"/>
</dbReference>
<dbReference type="Proteomes" id="UP001165044">
    <property type="component" value="Unassembled WGS sequence"/>
</dbReference>
<dbReference type="InterPro" id="IPR050535">
    <property type="entry name" value="DNA_Repair-Maintenance_Comp"/>
</dbReference>
<evidence type="ECO:0000256" key="4">
    <source>
        <dbReference type="ARBA" id="ARBA00022722"/>
    </source>
</evidence>
<evidence type="ECO:0000256" key="1">
    <source>
        <dbReference type="ARBA" id="ARBA00010555"/>
    </source>
</evidence>
<evidence type="ECO:0000313" key="11">
    <source>
        <dbReference type="Proteomes" id="UP001165044"/>
    </source>
</evidence>
<dbReference type="InterPro" id="IPR029052">
    <property type="entry name" value="Metallo-depent_PP-like"/>
</dbReference>
<name>A0ABQ5Q0I1_9BACT</name>
<sequence length="387" mass="41690">MQYSEDDTTFRNPMRFLHTSDWHLGKTLCNANLLEDQAHALDQVAAMARETRAEALVVAGDVYDRAVPPKEAVALLDDALDRLVRGLGVPVLLIAGNHDSPERLGFASGFLGAQGLHVAGTLEAAAPVLIGSAAFHLLPYADPVMARHALQDEGIRTHQDALAAQLARARAAHPEGRRFIAVAHAFVAGGEGSDSELGLAVGGTGEVDAALFRDCDYAALGHLHRPQVAGFPQVRYAGSLLKYSASEATHTKALTLVELPERGPAHTESLPLTPRRDLRRLRGHFDDLMRGPQGNPDDYLFLDLLDEGPVLDAMARLRQIYPNILGIQPAPPAAPAQDIVRTADRDLDPALLFETFFQDTAGRGMDDEERALFHAVAGRLLSGEAAE</sequence>
<evidence type="ECO:0000259" key="9">
    <source>
        <dbReference type="Pfam" id="PF12320"/>
    </source>
</evidence>
<comment type="similarity">
    <text evidence="1 7">Belongs to the SbcD family.</text>
</comment>
<reference evidence="10" key="1">
    <citation type="journal article" date="2023" name="Antonie Van Leeuwenhoek">
        <title>Mesoterricola silvestris gen. nov., sp. nov., Mesoterricola sediminis sp. nov., Geothrix oryzae sp. nov., Geothrix edaphica sp. nov., Geothrix rubra sp. nov., and Geothrix limicola sp. nov., six novel members of Acidobacteriota isolated from soils.</title>
        <authorList>
            <person name="Itoh H."/>
            <person name="Sugisawa Y."/>
            <person name="Mise K."/>
            <person name="Xu Z."/>
            <person name="Kuniyasu M."/>
            <person name="Ushijima N."/>
            <person name="Kawano K."/>
            <person name="Kobayashi E."/>
            <person name="Shiratori Y."/>
            <person name="Masuda Y."/>
            <person name="Senoo K."/>
        </authorList>
    </citation>
    <scope>NUCLEOTIDE SEQUENCE</scope>
    <source>
        <strain evidence="10">Red802</strain>
    </source>
</reference>
<dbReference type="Pfam" id="PF00149">
    <property type="entry name" value="Metallophos"/>
    <property type="match status" value="1"/>
</dbReference>
<comment type="function">
    <text evidence="7">SbcCD cleaves DNA hairpin structures. These structures can inhibit DNA replication and are intermediates in certain DNA recombination reactions. The complex acts as a 3'-&gt;5' double strand exonuclease that can open hairpins. It also has a 5' single-strand endonuclease activity.</text>
</comment>
<keyword evidence="6 7" id="KW-0269">Exonuclease</keyword>
<dbReference type="PANTHER" id="PTHR30337">
    <property type="entry name" value="COMPONENT OF ATP-DEPENDENT DSDNA EXONUCLEASE"/>
    <property type="match status" value="1"/>
</dbReference>
<dbReference type="InterPro" id="IPR026843">
    <property type="entry name" value="SbcD_C"/>
</dbReference>
<proteinExistence type="inferred from homology"/>
<evidence type="ECO:0000256" key="7">
    <source>
        <dbReference type="RuleBase" id="RU363069"/>
    </source>
</evidence>
<dbReference type="EMBL" id="BSDC01000003">
    <property type="protein sequence ID" value="GLH68154.1"/>
    <property type="molecule type" value="Genomic_DNA"/>
</dbReference>
<feature type="domain" description="Nuclease SbcCD subunit D C-terminal" evidence="9">
    <location>
        <begin position="274"/>
        <end position="359"/>
    </location>
</feature>
<evidence type="ECO:0000256" key="2">
    <source>
        <dbReference type="ARBA" id="ARBA00011322"/>
    </source>
</evidence>
<keyword evidence="5 7" id="KW-0378">Hydrolase</keyword>
<organism evidence="10 11">
    <name type="scientific">Geothrix edaphica</name>
    <dbReference type="NCBI Taxonomy" id="2927976"/>
    <lineage>
        <taxon>Bacteria</taxon>
        <taxon>Pseudomonadati</taxon>
        <taxon>Acidobacteriota</taxon>
        <taxon>Holophagae</taxon>
        <taxon>Holophagales</taxon>
        <taxon>Holophagaceae</taxon>
        <taxon>Geothrix</taxon>
    </lineage>
</organism>